<keyword evidence="4" id="KW-1185">Reference proteome</keyword>
<organism evidence="3 4">
    <name type="scientific">Streptomyces yaizuensis</name>
    <dbReference type="NCBI Taxonomy" id="2989713"/>
    <lineage>
        <taxon>Bacteria</taxon>
        <taxon>Bacillati</taxon>
        <taxon>Actinomycetota</taxon>
        <taxon>Actinomycetes</taxon>
        <taxon>Kitasatosporales</taxon>
        <taxon>Streptomycetaceae</taxon>
        <taxon>Streptomyces</taxon>
    </lineage>
</organism>
<dbReference type="Proteomes" id="UP001291653">
    <property type="component" value="Unassembled WGS sequence"/>
</dbReference>
<dbReference type="InterPro" id="IPR029063">
    <property type="entry name" value="SAM-dependent_MTases_sf"/>
</dbReference>
<dbReference type="RefSeq" id="WP_323448000.1">
    <property type="nucleotide sequence ID" value="NZ_BSBI01000006.1"/>
</dbReference>
<gene>
    <name evidence="3" type="ORF">SYYSPA8_16695</name>
</gene>
<dbReference type="GO" id="GO:0032259">
    <property type="term" value="P:methylation"/>
    <property type="evidence" value="ECO:0007669"/>
    <property type="project" value="UniProtKB-KW"/>
</dbReference>
<accession>A0ABQ5P034</accession>
<evidence type="ECO:0000313" key="4">
    <source>
        <dbReference type="Proteomes" id="UP001291653"/>
    </source>
</evidence>
<dbReference type="Pfam" id="PF13649">
    <property type="entry name" value="Methyltransf_25"/>
    <property type="match status" value="1"/>
</dbReference>
<comment type="caution">
    <text evidence="3">The sequence shown here is derived from an EMBL/GenBank/DDBJ whole genome shotgun (WGS) entry which is preliminary data.</text>
</comment>
<dbReference type="InterPro" id="IPR041698">
    <property type="entry name" value="Methyltransf_25"/>
</dbReference>
<proteinExistence type="predicted"/>
<feature type="domain" description="Methyltransferase" evidence="2">
    <location>
        <begin position="93"/>
        <end position="191"/>
    </location>
</feature>
<dbReference type="EMBL" id="BSBI01000006">
    <property type="protein sequence ID" value="GLF95958.1"/>
    <property type="molecule type" value="Genomic_DNA"/>
</dbReference>
<sequence>MDEHTPSDLPGQPLPAGMTNQSAPADGCAGSDRRGHRQVPADWREANRSNWDERVPIHVASDFYDVKAFREGRDFLRDFEVAEVGDVTGRTLLHLQCHFGQDTLSWARRGAARVVGLDFSAPAVAAARALAADVGLGPDRAAFVAADVYDAPAAVPEPSYDIVYTGTGALNWLPDVDRWARTAASLVAPGGFLYLAEFHPLTDALDDETGSRVVHDYFSRDPWIDDEPLTYTDAGPGTAITSSRTVEWQHPIGDVVSALCAAGLRLEFLHEHDTSVFARFDDLVQTGEQRYRFPEGRPRIPLMYSLKASRPR</sequence>
<name>A0ABQ5P034_9ACTN</name>
<dbReference type="Gene3D" id="3.40.50.150">
    <property type="entry name" value="Vaccinia Virus protein VP39"/>
    <property type="match status" value="1"/>
</dbReference>
<feature type="region of interest" description="Disordered" evidence="1">
    <location>
        <begin position="1"/>
        <end position="45"/>
    </location>
</feature>
<dbReference type="GO" id="GO:0008168">
    <property type="term" value="F:methyltransferase activity"/>
    <property type="evidence" value="ECO:0007669"/>
    <property type="project" value="UniProtKB-KW"/>
</dbReference>
<evidence type="ECO:0000256" key="1">
    <source>
        <dbReference type="SAM" id="MobiDB-lite"/>
    </source>
</evidence>
<dbReference type="CDD" id="cd02440">
    <property type="entry name" value="AdoMet_MTases"/>
    <property type="match status" value="1"/>
</dbReference>
<keyword evidence="3" id="KW-0489">Methyltransferase</keyword>
<keyword evidence="3" id="KW-0808">Transferase</keyword>
<protein>
    <submittedName>
        <fullName evidence="3">Class I SAM-dependent methyltransferase</fullName>
    </submittedName>
</protein>
<reference evidence="3 4" key="1">
    <citation type="submission" date="2022-10" db="EMBL/GenBank/DDBJ databases">
        <title>Draft genome sequence of Streptomyces sp. YSPA8.</title>
        <authorList>
            <person name="Moriuchi R."/>
            <person name="Dohra H."/>
            <person name="Yamamura H."/>
            <person name="Kodani S."/>
        </authorList>
    </citation>
    <scope>NUCLEOTIDE SEQUENCE [LARGE SCALE GENOMIC DNA]</scope>
    <source>
        <strain evidence="3 4">YSPA8</strain>
    </source>
</reference>
<evidence type="ECO:0000259" key="2">
    <source>
        <dbReference type="Pfam" id="PF13649"/>
    </source>
</evidence>
<dbReference type="SUPFAM" id="SSF53335">
    <property type="entry name" value="S-adenosyl-L-methionine-dependent methyltransferases"/>
    <property type="match status" value="1"/>
</dbReference>
<evidence type="ECO:0000313" key="3">
    <source>
        <dbReference type="EMBL" id="GLF95958.1"/>
    </source>
</evidence>